<dbReference type="AlphaFoldDB" id="A0AAD1TL96"/>
<feature type="compositionally biased region" description="Basic and acidic residues" evidence="1">
    <location>
        <begin position="47"/>
        <end position="60"/>
    </location>
</feature>
<accession>A0AAD1TL96</accession>
<gene>
    <name evidence="2" type="ORF">PECUL_23A031423</name>
</gene>
<protein>
    <submittedName>
        <fullName evidence="2">Uncharacterized protein</fullName>
    </submittedName>
</protein>
<organism evidence="2 3">
    <name type="scientific">Pelobates cultripes</name>
    <name type="common">Western spadefoot toad</name>
    <dbReference type="NCBI Taxonomy" id="61616"/>
    <lineage>
        <taxon>Eukaryota</taxon>
        <taxon>Metazoa</taxon>
        <taxon>Chordata</taxon>
        <taxon>Craniata</taxon>
        <taxon>Vertebrata</taxon>
        <taxon>Euteleostomi</taxon>
        <taxon>Amphibia</taxon>
        <taxon>Batrachia</taxon>
        <taxon>Anura</taxon>
        <taxon>Pelobatoidea</taxon>
        <taxon>Pelobatidae</taxon>
        <taxon>Pelobates</taxon>
    </lineage>
</organism>
<name>A0AAD1TL96_PELCU</name>
<keyword evidence="3" id="KW-1185">Reference proteome</keyword>
<dbReference type="EMBL" id="OW240924">
    <property type="protein sequence ID" value="CAH2328728.1"/>
    <property type="molecule type" value="Genomic_DNA"/>
</dbReference>
<sequence>MHPTSSGYCHQVPSETEKAKATSATHQKRSREHSRIPMNLAAIHHQKTQEGVESRRRDMGEATAEPEPVADFIGSEEGSTYHVGL</sequence>
<evidence type="ECO:0000313" key="2">
    <source>
        <dbReference type="EMBL" id="CAH2328728.1"/>
    </source>
</evidence>
<evidence type="ECO:0000313" key="3">
    <source>
        <dbReference type="Proteomes" id="UP001295444"/>
    </source>
</evidence>
<dbReference type="Proteomes" id="UP001295444">
    <property type="component" value="Chromosome 13"/>
</dbReference>
<proteinExistence type="predicted"/>
<reference evidence="2" key="1">
    <citation type="submission" date="2022-03" db="EMBL/GenBank/DDBJ databases">
        <authorList>
            <person name="Alioto T."/>
            <person name="Alioto T."/>
            <person name="Gomez Garrido J."/>
        </authorList>
    </citation>
    <scope>NUCLEOTIDE SEQUENCE</scope>
</reference>
<evidence type="ECO:0000256" key="1">
    <source>
        <dbReference type="SAM" id="MobiDB-lite"/>
    </source>
</evidence>
<feature type="region of interest" description="Disordered" evidence="1">
    <location>
        <begin position="1"/>
        <end position="66"/>
    </location>
</feature>